<comment type="subcellular location">
    <subcellularLocation>
        <location evidence="1">Membrane</location>
    </subcellularLocation>
</comment>
<gene>
    <name evidence="11" type="ORF">AV274_6487</name>
</gene>
<evidence type="ECO:0000256" key="7">
    <source>
        <dbReference type="SAM" id="MobiDB-lite"/>
    </source>
</evidence>
<dbReference type="GO" id="GO:0005886">
    <property type="term" value="C:plasma membrane"/>
    <property type="evidence" value="ECO:0007669"/>
    <property type="project" value="TreeGrafter"/>
</dbReference>
<dbReference type="GO" id="GO:0045048">
    <property type="term" value="P:protein insertion into ER membrane"/>
    <property type="evidence" value="ECO:0007669"/>
    <property type="project" value="InterPro"/>
</dbReference>
<proteinExistence type="predicted"/>
<feature type="domain" description="Cyclic nucleotide-binding" evidence="8">
    <location>
        <begin position="215"/>
        <end position="319"/>
    </location>
</feature>
<dbReference type="InterPro" id="IPR000595">
    <property type="entry name" value="cNMP-bd_dom"/>
</dbReference>
<dbReference type="SUPFAM" id="SSF48371">
    <property type="entry name" value="ARM repeat"/>
    <property type="match status" value="1"/>
</dbReference>
<dbReference type="EMBL" id="LXWW01000577">
    <property type="protein sequence ID" value="OAO11874.1"/>
    <property type="molecule type" value="Genomic_DNA"/>
</dbReference>
<comment type="caution">
    <text evidence="11">The sequence shown here is derived from an EMBL/GenBank/DDBJ whole genome shotgun (WGS) entry which is preliminary data.</text>
</comment>
<dbReference type="InterPro" id="IPR001263">
    <property type="entry name" value="PI3K_accessory_dom"/>
</dbReference>
<dbReference type="Pfam" id="PF00027">
    <property type="entry name" value="cNMP_binding"/>
    <property type="match status" value="1"/>
</dbReference>
<keyword evidence="3" id="KW-0812">Transmembrane</keyword>
<dbReference type="OrthoDB" id="67688at2759"/>
<dbReference type="Gene3D" id="1.10.1070.11">
    <property type="entry name" value="Phosphatidylinositol 3-/4-kinase, catalytic domain"/>
    <property type="match status" value="1"/>
</dbReference>
<organism evidence="11 12">
    <name type="scientific">Blastocystis sp. subtype 1 (strain ATCC 50177 / NandII)</name>
    <dbReference type="NCBI Taxonomy" id="478820"/>
    <lineage>
        <taxon>Eukaryota</taxon>
        <taxon>Sar</taxon>
        <taxon>Stramenopiles</taxon>
        <taxon>Bigyra</taxon>
        <taxon>Opalozoa</taxon>
        <taxon>Opalinata</taxon>
        <taxon>Blastocystidae</taxon>
        <taxon>Blastocystis</taxon>
    </lineage>
</organism>
<evidence type="ECO:0000259" key="8">
    <source>
        <dbReference type="PROSITE" id="PS50042"/>
    </source>
</evidence>
<dbReference type="InterPro" id="IPR005351">
    <property type="entry name" value="ASTER"/>
</dbReference>
<dbReference type="InterPro" id="IPR016024">
    <property type="entry name" value="ARM-type_fold"/>
</dbReference>
<dbReference type="SUPFAM" id="SSF51206">
    <property type="entry name" value="cAMP-binding domain-like"/>
    <property type="match status" value="1"/>
</dbReference>
<dbReference type="PROSITE" id="PS51545">
    <property type="entry name" value="PIK_HELICAL"/>
    <property type="match status" value="1"/>
</dbReference>
<feature type="domain" description="PIK helical" evidence="10">
    <location>
        <begin position="693"/>
        <end position="888"/>
    </location>
</feature>
<dbReference type="InterPro" id="IPR014710">
    <property type="entry name" value="RmlC-like_jellyroll"/>
</dbReference>
<dbReference type="PANTHER" id="PTHR10048">
    <property type="entry name" value="PHOSPHATIDYLINOSITOL KINASE"/>
    <property type="match status" value="1"/>
</dbReference>
<dbReference type="PROSITE" id="PS50042">
    <property type="entry name" value="CNMP_BINDING_3"/>
    <property type="match status" value="1"/>
</dbReference>
<keyword evidence="4 11" id="KW-0418">Kinase</keyword>
<dbReference type="GO" id="GO:0035005">
    <property type="term" value="F:1-phosphatidylinositol-4-phosphate 3-kinase activity"/>
    <property type="evidence" value="ECO:0007669"/>
    <property type="project" value="TreeGrafter"/>
</dbReference>
<protein>
    <submittedName>
        <fullName evidence="11">Phosphatidylinositol-4,5-diphosphate 3-kinase</fullName>
    </submittedName>
</protein>
<dbReference type="InterPro" id="IPR000403">
    <property type="entry name" value="PI3/4_kinase_cat_dom"/>
</dbReference>
<keyword evidence="5" id="KW-1133">Transmembrane helix</keyword>
<sequence>MELQTTVPQTPDPNATAARDDQPAAQPQSGPSIPQVNLRDQIAAASAYVRSSFRMSNPSQSQSRLSMGLRSSLGSASHSDATALRSSLVRSSGELEASSDDEPADEKFILDFAKQCATYPGRKPLLVDIEGSLATAQQPQLPMILNQAFEKMNSNDRTEANMSAALYTALFAGTCKSIITERDFNINAASDSEMTVSSDYLRDSSFPAFLASLSCFRYLSSSQIQQLVRLFTPVEFHQHEVLVREGELVDRFFLVLRGRVQKLKRSIADAHYYPYGVLSAGSVEGAANLVIPQFATSSLFSLSDGLLLSLSQSDYMSIISLGEDSQPSVDLSAVMSSLNVPVALPPSSDPLYDSHAALSPELPQPAASSSLAVYGEEMERLHDLFLDSPGPYYRIQRIIDGLFTSGLPERQTDRFCNTLQEELQLAGVSLFLVQNNLEYVHIAHKGVAVEADLSKVDSNCFSLVDGQAFDSLLLPLQRESRLLGLVQATRSTGAPGQAAFTQEERLFLQHVCYSFAAFLPLLSAQPEQLSFDAPDHETLAFTIDSLSVFRSPKSQLYYSNSSLRFASFQSGTCTSDYTVLTLPSCDFHGVNRALASVCDKPVRTAIRTNRTNFSTVLMAKLILGNLTLVGVLPLYDEDGYLIEGEQVLSLFEEADFAFELPSAYENSDAAGVLKLRCLPREKRTRYCYVYRESSSSPVENEADQAVLQRIERADLCTRLTDGEKSVLRRTMAQCRHAFLPLLLCDAMDYDNQASINRVYSFFPTALEGLLRGHAGSLEANAPQNHHELVGRLLLLLSRRNRDRVLREMVVRQLEAVLSDEECVLYASQLVQATKWDAHDFNALARFLLRKALESVGFAHALYWQLQSNSTYGVFRRRFQLYLGVLLATTKTLKIEVGSEYLLVRQLMAIAAQICELPSQEDRDLSLLSQLHSVSLAPPFSLPLYAGLELAGVNYRKCRVMSSKKLPLFLSFVVNTHEKTRSILGEKSDGSSDEFNVLVKKGDDIRKDQLITAVLRVLGLLLEEQGLTNRLQYYACLSTSADEGLIEIVNDSVTVGDVYNDANSIANEVMATAAAKHSLKNKINTAKRVLLHNFAILEHLITSSAVSNRSLVIERQRDEELLRLEAPRVLRRAEKKRNSEESIEEISSRFASSLGQYIMFVYLMGIGDRHNDNLMLNKRGFFHIDFGHILGHYKSKFGIKRETHSFLFTKAYYNVLGGENHPNFQEFMRNALGCYRVMRENYVLFFSLLELMRESGIDEIASDQDTEFFLKACRLDQSEAEAEEWMRSELMRAVNSKLPIMNDFFHVLRHAWSGQSHFDMETRERNSRFAQKTEWLLVKNGEKEERREEDVHVPPSYSSYPTPERFPDKLPPDYPAILSLLFSVISICWNNAFFSWLSVAFICGSFAGIKFNEIDYTQIFVSCCFSIMAILRNHVFPEVPVA</sequence>
<dbReference type="SUPFAM" id="SSF56112">
    <property type="entry name" value="Protein kinase-like (PK-like)"/>
    <property type="match status" value="1"/>
</dbReference>
<name>A0A196S7B3_BLAHN</name>
<dbReference type="Gene3D" id="1.25.40.70">
    <property type="entry name" value="Phosphatidylinositol 3-kinase, accessory domain (PIK)"/>
    <property type="match status" value="1"/>
</dbReference>
<evidence type="ECO:0000256" key="2">
    <source>
        <dbReference type="ARBA" id="ARBA00022679"/>
    </source>
</evidence>
<dbReference type="GO" id="GO:0016477">
    <property type="term" value="P:cell migration"/>
    <property type="evidence" value="ECO:0007669"/>
    <property type="project" value="TreeGrafter"/>
</dbReference>
<accession>A0A196S7B3</accession>
<dbReference type="Pfam" id="PF03669">
    <property type="entry name" value="ASTER"/>
    <property type="match status" value="1"/>
</dbReference>
<dbReference type="GO" id="GO:0005789">
    <property type="term" value="C:endoplasmic reticulum membrane"/>
    <property type="evidence" value="ECO:0007669"/>
    <property type="project" value="InterPro"/>
</dbReference>
<evidence type="ECO:0000256" key="5">
    <source>
        <dbReference type="ARBA" id="ARBA00022989"/>
    </source>
</evidence>
<dbReference type="STRING" id="478820.A0A196S7B3"/>
<dbReference type="GO" id="GO:0005942">
    <property type="term" value="C:phosphatidylinositol 3-kinase complex"/>
    <property type="evidence" value="ECO:0007669"/>
    <property type="project" value="TreeGrafter"/>
</dbReference>
<feature type="domain" description="PI3K/PI4K catalytic" evidence="9">
    <location>
        <begin position="953"/>
        <end position="1297"/>
    </location>
</feature>
<dbReference type="GO" id="GO:0043491">
    <property type="term" value="P:phosphatidylinositol 3-kinase/protein kinase B signal transduction"/>
    <property type="evidence" value="ECO:0007669"/>
    <property type="project" value="TreeGrafter"/>
</dbReference>
<dbReference type="GO" id="GO:0048015">
    <property type="term" value="P:phosphatidylinositol-mediated signaling"/>
    <property type="evidence" value="ECO:0007669"/>
    <property type="project" value="TreeGrafter"/>
</dbReference>
<dbReference type="SMART" id="SM00146">
    <property type="entry name" value="PI3Kc"/>
    <property type="match status" value="1"/>
</dbReference>
<evidence type="ECO:0000259" key="10">
    <source>
        <dbReference type="PROSITE" id="PS51545"/>
    </source>
</evidence>
<evidence type="ECO:0000256" key="3">
    <source>
        <dbReference type="ARBA" id="ARBA00022692"/>
    </source>
</evidence>
<dbReference type="GO" id="GO:0016303">
    <property type="term" value="F:1-phosphatidylinositol-3-kinase activity"/>
    <property type="evidence" value="ECO:0007669"/>
    <property type="project" value="TreeGrafter"/>
</dbReference>
<evidence type="ECO:0000256" key="4">
    <source>
        <dbReference type="ARBA" id="ARBA00022777"/>
    </source>
</evidence>
<dbReference type="Pfam" id="PF00454">
    <property type="entry name" value="PI3_PI4_kinase"/>
    <property type="match status" value="1"/>
</dbReference>
<evidence type="ECO:0000259" key="9">
    <source>
        <dbReference type="PROSITE" id="PS50290"/>
    </source>
</evidence>
<dbReference type="PROSITE" id="PS50290">
    <property type="entry name" value="PI3_4_KINASE_3"/>
    <property type="match status" value="1"/>
</dbReference>
<dbReference type="CDD" id="cd00038">
    <property type="entry name" value="CAP_ED"/>
    <property type="match status" value="1"/>
</dbReference>
<dbReference type="PANTHER" id="PTHR10048:SF14">
    <property type="entry name" value="LD28067P"/>
    <property type="match status" value="1"/>
</dbReference>
<dbReference type="InterPro" id="IPR036940">
    <property type="entry name" value="PI3/4_kinase_cat_sf"/>
</dbReference>
<reference evidence="11 12" key="1">
    <citation type="submission" date="2016-05" db="EMBL/GenBank/DDBJ databases">
        <title>Nuclear genome of Blastocystis sp. subtype 1 NandII.</title>
        <authorList>
            <person name="Gentekaki E."/>
            <person name="Curtis B."/>
            <person name="Stairs C."/>
            <person name="Eme L."/>
            <person name="Herman E."/>
            <person name="Klimes V."/>
            <person name="Arias M.C."/>
            <person name="Elias M."/>
            <person name="Hilliou F."/>
            <person name="Klute M."/>
            <person name="Malik S.-B."/>
            <person name="Pightling A."/>
            <person name="Rachubinski R."/>
            <person name="Salas D."/>
            <person name="Schlacht A."/>
            <person name="Suga H."/>
            <person name="Archibald J."/>
            <person name="Ball S.G."/>
            <person name="Clark G."/>
            <person name="Dacks J."/>
            <person name="Van Der Giezen M."/>
            <person name="Tsaousis A."/>
            <person name="Roger A."/>
        </authorList>
    </citation>
    <scope>NUCLEOTIDE SEQUENCE [LARGE SCALE GENOMIC DNA]</scope>
    <source>
        <strain evidence="12">ATCC 50177 / NandII</strain>
    </source>
</reference>
<keyword evidence="6" id="KW-0472">Membrane</keyword>
<keyword evidence="12" id="KW-1185">Reference proteome</keyword>
<dbReference type="Proteomes" id="UP000078348">
    <property type="component" value="Unassembled WGS sequence"/>
</dbReference>
<dbReference type="SMART" id="SM00145">
    <property type="entry name" value="PI3Ka"/>
    <property type="match status" value="1"/>
</dbReference>
<dbReference type="GO" id="GO:0044183">
    <property type="term" value="F:protein folding chaperone"/>
    <property type="evidence" value="ECO:0007669"/>
    <property type="project" value="InterPro"/>
</dbReference>
<evidence type="ECO:0000256" key="1">
    <source>
        <dbReference type="ARBA" id="ARBA00004370"/>
    </source>
</evidence>
<evidence type="ECO:0000313" key="12">
    <source>
        <dbReference type="Proteomes" id="UP000078348"/>
    </source>
</evidence>
<feature type="region of interest" description="Disordered" evidence="7">
    <location>
        <begin position="1"/>
        <end position="37"/>
    </location>
</feature>
<dbReference type="InterPro" id="IPR011009">
    <property type="entry name" value="Kinase-like_dom_sf"/>
</dbReference>
<keyword evidence="2" id="KW-0808">Transferase</keyword>
<feature type="region of interest" description="Disordered" evidence="7">
    <location>
        <begin position="54"/>
        <end position="78"/>
    </location>
</feature>
<evidence type="ECO:0000313" key="11">
    <source>
        <dbReference type="EMBL" id="OAO11874.1"/>
    </source>
</evidence>
<dbReference type="InterPro" id="IPR015433">
    <property type="entry name" value="PI3/4_kinase"/>
</dbReference>
<dbReference type="Pfam" id="PF00613">
    <property type="entry name" value="PI3Ka"/>
    <property type="match status" value="1"/>
</dbReference>
<evidence type="ECO:0000256" key="6">
    <source>
        <dbReference type="ARBA" id="ARBA00023136"/>
    </source>
</evidence>
<dbReference type="InterPro" id="IPR042236">
    <property type="entry name" value="PI3K_accessory_sf"/>
</dbReference>
<feature type="compositionally biased region" description="Polar residues" evidence="7">
    <location>
        <begin position="1"/>
        <end position="13"/>
    </location>
</feature>
<feature type="compositionally biased region" description="Low complexity" evidence="7">
    <location>
        <begin position="59"/>
        <end position="77"/>
    </location>
</feature>
<dbReference type="Gene3D" id="2.60.120.10">
    <property type="entry name" value="Jelly Rolls"/>
    <property type="match status" value="1"/>
</dbReference>
<dbReference type="Gene3D" id="3.30.1010.10">
    <property type="entry name" value="Phosphatidylinositol 3-kinase Catalytic Subunit, Chain A, domain 4"/>
    <property type="match status" value="1"/>
</dbReference>
<dbReference type="InterPro" id="IPR018490">
    <property type="entry name" value="cNMP-bd_dom_sf"/>
</dbReference>